<reference evidence="2" key="1">
    <citation type="journal article" date="2022" name="bioRxiv">
        <title>Sequencing and chromosome-scale assembly of the giantPleurodeles waltlgenome.</title>
        <authorList>
            <person name="Brown T."/>
            <person name="Elewa A."/>
            <person name="Iarovenko S."/>
            <person name="Subramanian E."/>
            <person name="Araus A.J."/>
            <person name="Petzold A."/>
            <person name="Susuki M."/>
            <person name="Suzuki K.-i.T."/>
            <person name="Hayashi T."/>
            <person name="Toyoda A."/>
            <person name="Oliveira C."/>
            <person name="Osipova E."/>
            <person name="Leigh N.D."/>
            <person name="Simon A."/>
            <person name="Yun M.H."/>
        </authorList>
    </citation>
    <scope>NUCLEOTIDE SEQUENCE</scope>
    <source>
        <strain evidence="2">20211129_DDA</strain>
        <tissue evidence="2">Liver</tissue>
    </source>
</reference>
<organism evidence="2 3">
    <name type="scientific">Pleurodeles waltl</name>
    <name type="common">Iberian ribbed newt</name>
    <dbReference type="NCBI Taxonomy" id="8319"/>
    <lineage>
        <taxon>Eukaryota</taxon>
        <taxon>Metazoa</taxon>
        <taxon>Chordata</taxon>
        <taxon>Craniata</taxon>
        <taxon>Vertebrata</taxon>
        <taxon>Euteleostomi</taxon>
        <taxon>Amphibia</taxon>
        <taxon>Batrachia</taxon>
        <taxon>Caudata</taxon>
        <taxon>Salamandroidea</taxon>
        <taxon>Salamandridae</taxon>
        <taxon>Pleurodelinae</taxon>
        <taxon>Pleurodeles</taxon>
    </lineage>
</organism>
<feature type="region of interest" description="Disordered" evidence="1">
    <location>
        <begin position="83"/>
        <end position="117"/>
    </location>
</feature>
<evidence type="ECO:0000313" key="2">
    <source>
        <dbReference type="EMBL" id="KAJ1123612.1"/>
    </source>
</evidence>
<dbReference type="EMBL" id="JANPWB010000011">
    <property type="protein sequence ID" value="KAJ1123612.1"/>
    <property type="molecule type" value="Genomic_DNA"/>
</dbReference>
<evidence type="ECO:0000313" key="3">
    <source>
        <dbReference type="Proteomes" id="UP001066276"/>
    </source>
</evidence>
<dbReference type="Proteomes" id="UP001066276">
    <property type="component" value="Chromosome 7"/>
</dbReference>
<name>A0AAV7P5T5_PLEWA</name>
<keyword evidence="3" id="KW-1185">Reference proteome</keyword>
<protein>
    <submittedName>
        <fullName evidence="2">Uncharacterized protein</fullName>
    </submittedName>
</protein>
<comment type="caution">
    <text evidence="2">The sequence shown here is derived from an EMBL/GenBank/DDBJ whole genome shotgun (WGS) entry which is preliminary data.</text>
</comment>
<gene>
    <name evidence="2" type="ORF">NDU88_002080</name>
</gene>
<feature type="region of interest" description="Disordered" evidence="1">
    <location>
        <begin position="200"/>
        <end position="252"/>
    </location>
</feature>
<sequence length="252" mass="27051">MGQAGPSCRGHQLATIRQYEQPGPLPPHLQSFVTLSGLAGLTKNSQVCSRPDRPQMDTCVRRLLPGGPTRPRTLPTGSSLIAPEQRAQSSGGLPVRHSQSFRKCRRGLSVPRKSPQVQPRLTLCSQGARRDRASVPCSWSPGVFPYLRGGRPPPKDRASRVLQSRSAVFAARATPLHAAAPPRGPVLQARLTRTLLSSAACPQRVHSRPQQVAGPSGLRFSRQQGDAAPHPPQITKDNLGATRSSSSSRPSC</sequence>
<accession>A0AAV7P5T5</accession>
<feature type="region of interest" description="Disordered" evidence="1">
    <location>
        <begin position="143"/>
        <end position="162"/>
    </location>
</feature>
<feature type="compositionally biased region" description="Low complexity" evidence="1">
    <location>
        <begin position="243"/>
        <end position="252"/>
    </location>
</feature>
<evidence type="ECO:0000256" key="1">
    <source>
        <dbReference type="SAM" id="MobiDB-lite"/>
    </source>
</evidence>
<dbReference type="AlphaFoldDB" id="A0AAV7P5T5"/>
<proteinExistence type="predicted"/>